<comment type="caution">
    <text evidence="3">The sequence shown here is derived from an EMBL/GenBank/DDBJ whole genome shotgun (WGS) entry which is preliminary data.</text>
</comment>
<dbReference type="PANTHER" id="PTHR10903">
    <property type="entry name" value="GTPASE, IMAP FAMILY MEMBER-RELATED"/>
    <property type="match status" value="1"/>
</dbReference>
<dbReference type="PANTHER" id="PTHR10903:SF184">
    <property type="entry name" value="GTP-BINDING PROTEIN A"/>
    <property type="match status" value="1"/>
</dbReference>
<evidence type="ECO:0000259" key="2">
    <source>
        <dbReference type="Pfam" id="PF01926"/>
    </source>
</evidence>
<sequence>MIDFNNGLHEAAIIVLFGPTGAGKTTFANVASGDSMRIGRGVKSCTQNVEPTTMFTVDGKPVVVVDCPGFDDTYLSETDILKSVAGFLTAAYSQQFKITGLLYLHRITDTRVGGTDMRHLNMFKELCGTDSLQNVVYVTNMWSNPPTEDEMFRENALRDGIDLFGGPLALGAQMARHYNTQESAHDIIRLLLPREPTMPKIAKEIKDENRKLEETAAGIALGHGLQDEIKKLNEQIKRIQEEHARVIAESNAKFQKQLTEQEKVARERHQSMEKMLKAQEQRAQEKQQSLLNQVKALGEGHQQKEEVWRDQLQAHSAAMAQKMSEAMLRLNSDHEAKLESLQKQHENNLKYTREANEKREDKMREEFRKIKDDDDRKAQLAQKAFNEALADARRSNKRGICVIA</sequence>
<reference evidence="3" key="1">
    <citation type="submission" date="2020-09" db="EMBL/GenBank/DDBJ databases">
        <title>Comparative genome analyses of four rice-infecting Rhizoctonia solani isolates reveal extensive enrichment of homogalacturonan modification genes.</title>
        <authorList>
            <person name="Lee D.-Y."/>
            <person name="Jeon J."/>
            <person name="Kim K.-T."/>
            <person name="Cheong K."/>
            <person name="Song H."/>
            <person name="Choi G."/>
            <person name="Ko J."/>
            <person name="Opiyo S.O."/>
            <person name="Zuo S."/>
            <person name="Madhav S."/>
            <person name="Lee Y.-H."/>
            <person name="Wang G.-L."/>
        </authorList>
    </citation>
    <scope>NUCLEOTIDE SEQUENCE</scope>
    <source>
        <strain evidence="3">AG1-IA YN-7</strain>
    </source>
</reference>
<organism evidence="3 4">
    <name type="scientific">Rhizoctonia solani</name>
    <dbReference type="NCBI Taxonomy" id="456999"/>
    <lineage>
        <taxon>Eukaryota</taxon>
        <taxon>Fungi</taxon>
        <taxon>Dikarya</taxon>
        <taxon>Basidiomycota</taxon>
        <taxon>Agaricomycotina</taxon>
        <taxon>Agaricomycetes</taxon>
        <taxon>Cantharellales</taxon>
        <taxon>Ceratobasidiaceae</taxon>
        <taxon>Rhizoctonia</taxon>
    </lineage>
</organism>
<evidence type="ECO:0000313" key="3">
    <source>
        <dbReference type="EMBL" id="KAF8678951.1"/>
    </source>
</evidence>
<dbReference type="Pfam" id="PF01926">
    <property type="entry name" value="MMR_HSR1"/>
    <property type="match status" value="1"/>
</dbReference>
<keyword evidence="1" id="KW-0175">Coiled coil</keyword>
<dbReference type="InterPro" id="IPR027417">
    <property type="entry name" value="P-loop_NTPase"/>
</dbReference>
<feature type="domain" description="G" evidence="2">
    <location>
        <begin position="14"/>
        <end position="75"/>
    </location>
</feature>
<dbReference type="InterPro" id="IPR006073">
    <property type="entry name" value="GTP-bd"/>
</dbReference>
<evidence type="ECO:0000256" key="1">
    <source>
        <dbReference type="SAM" id="Coils"/>
    </source>
</evidence>
<dbReference type="AlphaFoldDB" id="A0A8H7H6K3"/>
<dbReference type="GO" id="GO:0005525">
    <property type="term" value="F:GTP binding"/>
    <property type="evidence" value="ECO:0007669"/>
    <property type="project" value="InterPro"/>
</dbReference>
<accession>A0A8H7H6K3</accession>
<dbReference type="Proteomes" id="UP000650582">
    <property type="component" value="Unassembled WGS sequence"/>
</dbReference>
<feature type="coiled-coil region" evidence="1">
    <location>
        <begin position="222"/>
        <end position="289"/>
    </location>
</feature>
<dbReference type="EMBL" id="JACYCC010000038">
    <property type="protein sequence ID" value="KAF8678951.1"/>
    <property type="molecule type" value="Genomic_DNA"/>
</dbReference>
<feature type="coiled-coil region" evidence="1">
    <location>
        <begin position="324"/>
        <end position="361"/>
    </location>
</feature>
<protein>
    <submittedName>
        <fullName evidence="3">50S ribosome-binding GTPase</fullName>
    </submittedName>
</protein>
<dbReference type="InterPro" id="IPR045058">
    <property type="entry name" value="GIMA/IAN/Toc"/>
</dbReference>
<name>A0A8H7H6K3_9AGAM</name>
<proteinExistence type="predicted"/>
<gene>
    <name evidence="3" type="ORF">RHS04_05142</name>
</gene>
<evidence type="ECO:0000313" key="4">
    <source>
        <dbReference type="Proteomes" id="UP000650582"/>
    </source>
</evidence>
<dbReference type="CDD" id="cd00882">
    <property type="entry name" value="Ras_like_GTPase"/>
    <property type="match status" value="1"/>
</dbReference>
<dbReference type="Gene3D" id="3.40.50.300">
    <property type="entry name" value="P-loop containing nucleotide triphosphate hydrolases"/>
    <property type="match status" value="1"/>
</dbReference>
<dbReference type="SUPFAM" id="SSF52540">
    <property type="entry name" value="P-loop containing nucleoside triphosphate hydrolases"/>
    <property type="match status" value="1"/>
</dbReference>